<dbReference type="PANTHER" id="PTHR19303:SF27">
    <property type="entry name" value="HTH CENPB-TYPE DOMAIN-CONTAINING PROTEIN"/>
    <property type="match status" value="1"/>
</dbReference>
<evidence type="ECO:0000259" key="2">
    <source>
        <dbReference type="Pfam" id="PF03184"/>
    </source>
</evidence>
<evidence type="ECO:0000313" key="3">
    <source>
        <dbReference type="EMBL" id="KAK1336353.1"/>
    </source>
</evidence>
<sequence length="651" mass="72088">MGGVASSNKVAADNFVTEFQEYMEVKGFIPPTSVQLPLLEEHAKRPYITQEKSRPGHKPLKDRLMLLLCASVSGDFKLKPLLLYHSKNLQLPDVKDGLNFQIPEMFAPSMKKYLLEKQLPLRALLVMDKAPALGGRLMEEYGFIPVGFLPPTTIPPIQPMDQQVISNFKKLCTKTLFQRCLRGFEGFGEEPVSLVEGIVSLGKPMDLEVDDDGEELVEDHNTELTMEELQDLQREQPQVAAEELSSEEEGREDIPISLIKEMLGKWEEMRSFIEKYHPNKEVANPEINFFNGNALFHVSWRISTQPAFLWFWMMSVLSFSCSFEIVVRGSSLALDGGQMVVMQVRLPLVWSRPDPGARLHPDPGAHASPDPGPRLTRIQGPRPHPDPGPRLTRIQGHTASPGPGTQPHPDPGAHGLTWTRDPGSPGSRGPRPHPDPGPRLTRIQGHTASPGPGTQAHPDPGAHGLTRTRGKSLLLRRQKMTATPNRATTKLQEISGGTARTLSPDPTLPATRRRCSCLQRKPHFGIPASLYPRHQEFVIMLSKSIHTVANDLIRLVSGLPQLLLETFVFFGELSCFSKDAQEAAAKKRGLQCQAVPPPASHVMEGVWKRVGAQPPAGPGPQRRGRSAESGLSEDWHMFTSTASQVRLRTAR</sequence>
<dbReference type="Proteomes" id="UP001177744">
    <property type="component" value="Unassembled WGS sequence"/>
</dbReference>
<comment type="caution">
    <text evidence="3">The sequence shown here is derived from an EMBL/GenBank/DDBJ whole genome shotgun (WGS) entry which is preliminary data.</text>
</comment>
<dbReference type="Pfam" id="PF03184">
    <property type="entry name" value="DDE_1"/>
    <property type="match status" value="1"/>
</dbReference>
<name>A0AA40HS79_CNENI</name>
<accession>A0AA40HS79</accession>
<reference evidence="3" key="1">
    <citation type="submission" date="2023-06" db="EMBL/GenBank/DDBJ databases">
        <title>Reference genome for the Northern bat (Eptesicus nilssonii), a most northern bat species.</title>
        <authorList>
            <person name="Laine V.N."/>
            <person name="Pulliainen A.T."/>
            <person name="Lilley T.M."/>
        </authorList>
    </citation>
    <scope>NUCLEOTIDE SEQUENCE</scope>
    <source>
        <strain evidence="3">BLF_Eptnil</strain>
        <tissue evidence="3">Kidney</tissue>
    </source>
</reference>
<dbReference type="InterPro" id="IPR004875">
    <property type="entry name" value="DDE_SF_endonuclease_dom"/>
</dbReference>
<dbReference type="GO" id="GO:0005634">
    <property type="term" value="C:nucleus"/>
    <property type="evidence" value="ECO:0007669"/>
    <property type="project" value="TreeGrafter"/>
</dbReference>
<feature type="domain" description="DDE-1" evidence="2">
    <location>
        <begin position="61"/>
        <end position="181"/>
    </location>
</feature>
<dbReference type="InterPro" id="IPR050863">
    <property type="entry name" value="CenT-Element_Derived"/>
</dbReference>
<feature type="region of interest" description="Disordered" evidence="1">
    <location>
        <begin position="355"/>
        <end position="472"/>
    </location>
</feature>
<feature type="region of interest" description="Disordered" evidence="1">
    <location>
        <begin position="231"/>
        <end position="251"/>
    </location>
</feature>
<organism evidence="3 4">
    <name type="scientific">Cnephaeus nilssonii</name>
    <name type="common">Northern bat</name>
    <name type="synonym">Eptesicus nilssonii</name>
    <dbReference type="NCBI Taxonomy" id="3371016"/>
    <lineage>
        <taxon>Eukaryota</taxon>
        <taxon>Metazoa</taxon>
        <taxon>Chordata</taxon>
        <taxon>Craniata</taxon>
        <taxon>Vertebrata</taxon>
        <taxon>Euteleostomi</taxon>
        <taxon>Mammalia</taxon>
        <taxon>Eutheria</taxon>
        <taxon>Laurasiatheria</taxon>
        <taxon>Chiroptera</taxon>
        <taxon>Yangochiroptera</taxon>
        <taxon>Vespertilionidae</taxon>
        <taxon>Cnephaeus</taxon>
    </lineage>
</organism>
<dbReference type="EMBL" id="JAULJE010000013">
    <property type="protein sequence ID" value="KAK1336353.1"/>
    <property type="molecule type" value="Genomic_DNA"/>
</dbReference>
<feature type="compositionally biased region" description="Low complexity" evidence="1">
    <location>
        <begin position="420"/>
        <end position="429"/>
    </location>
</feature>
<proteinExistence type="predicted"/>
<dbReference type="PANTHER" id="PTHR19303">
    <property type="entry name" value="TRANSPOSON"/>
    <property type="match status" value="1"/>
</dbReference>
<feature type="compositionally biased region" description="Polar residues" evidence="1">
    <location>
        <begin position="638"/>
        <end position="651"/>
    </location>
</feature>
<dbReference type="AlphaFoldDB" id="A0AA40HS79"/>
<gene>
    <name evidence="3" type="ORF">QTO34_004159</name>
</gene>
<protein>
    <recommendedName>
        <fullName evidence="2">DDE-1 domain-containing protein</fullName>
    </recommendedName>
</protein>
<feature type="region of interest" description="Disordered" evidence="1">
    <location>
        <begin position="610"/>
        <end position="651"/>
    </location>
</feature>
<evidence type="ECO:0000256" key="1">
    <source>
        <dbReference type="SAM" id="MobiDB-lite"/>
    </source>
</evidence>
<evidence type="ECO:0000313" key="4">
    <source>
        <dbReference type="Proteomes" id="UP001177744"/>
    </source>
</evidence>
<keyword evidence="4" id="KW-1185">Reference proteome</keyword>
<dbReference type="GO" id="GO:0003677">
    <property type="term" value="F:DNA binding"/>
    <property type="evidence" value="ECO:0007669"/>
    <property type="project" value="TreeGrafter"/>
</dbReference>